<protein>
    <recommendedName>
        <fullName evidence="3">Maltose/galactoside acetyltransferase domain-containing protein</fullName>
    </recommendedName>
</protein>
<keyword evidence="2" id="KW-0808">Transferase</keyword>
<evidence type="ECO:0000259" key="3">
    <source>
        <dbReference type="Pfam" id="PF12464"/>
    </source>
</evidence>
<dbReference type="Pfam" id="PF12464">
    <property type="entry name" value="Mac"/>
    <property type="match status" value="1"/>
</dbReference>
<feature type="domain" description="Maltose/galactoside acetyltransferase" evidence="3">
    <location>
        <begin position="23"/>
        <end position="50"/>
    </location>
</feature>
<dbReference type="GO" id="GO:0008374">
    <property type="term" value="F:O-acyltransferase activity"/>
    <property type="evidence" value="ECO:0007669"/>
    <property type="project" value="TreeGrafter"/>
</dbReference>
<dbReference type="InterPro" id="IPR024688">
    <property type="entry name" value="Mac_dom"/>
</dbReference>
<dbReference type="AlphaFoldDB" id="A0A2S5BB89"/>
<evidence type="ECO:0000256" key="1">
    <source>
        <dbReference type="ARBA" id="ARBA00007274"/>
    </source>
</evidence>
<comment type="similarity">
    <text evidence="1">Belongs to the transferase hexapeptide repeat family.</text>
</comment>
<proteinExistence type="inferred from homology"/>
<sequence>MPEFVRASADELEAFKALSEREKMVKGLAYLAMDDQELARDRLKARTLCQHHPFIEWRDDLPISEFYGPDSRLQNLAELFQVSLERVRSIGIEPPLYVDYGYNIEFRGDFYANFGAVFLDCAKISFGARTLLGPGVHVYCATHAVEVDERVAGYERAYPVELGDDLWVGGGAKIIGPCKIGNNCTIAANAVVKGDFPDNVVIGGIPARILKHLDPPQGPIDPEDRRLVVPLPSAKSAAKNDITM</sequence>
<organism evidence="4 5">
    <name type="scientific">Rhodotorula taiwanensis</name>
    <dbReference type="NCBI Taxonomy" id="741276"/>
    <lineage>
        <taxon>Eukaryota</taxon>
        <taxon>Fungi</taxon>
        <taxon>Dikarya</taxon>
        <taxon>Basidiomycota</taxon>
        <taxon>Pucciniomycotina</taxon>
        <taxon>Microbotryomycetes</taxon>
        <taxon>Sporidiobolales</taxon>
        <taxon>Sporidiobolaceae</taxon>
        <taxon>Rhodotorula</taxon>
    </lineage>
</organism>
<dbReference type="Pfam" id="PF00132">
    <property type="entry name" value="Hexapep"/>
    <property type="match status" value="1"/>
</dbReference>
<dbReference type="InterPro" id="IPR011004">
    <property type="entry name" value="Trimer_LpxA-like_sf"/>
</dbReference>
<dbReference type="PANTHER" id="PTHR23416">
    <property type="entry name" value="SIALIC ACID SYNTHASE-RELATED"/>
    <property type="match status" value="1"/>
</dbReference>
<reference evidence="4 5" key="1">
    <citation type="journal article" date="2018" name="Front. Microbiol.">
        <title>Prospects for Fungal Bioremediation of Acidic Radioactive Waste Sites: Characterization and Genome Sequence of Rhodotorula taiwanensis MD1149.</title>
        <authorList>
            <person name="Tkavc R."/>
            <person name="Matrosova V.Y."/>
            <person name="Grichenko O.E."/>
            <person name="Gostincar C."/>
            <person name="Volpe R.P."/>
            <person name="Klimenkova P."/>
            <person name="Gaidamakova E.K."/>
            <person name="Zhou C.E."/>
            <person name="Stewart B.J."/>
            <person name="Lyman M.G."/>
            <person name="Malfatti S.A."/>
            <person name="Rubinfeld B."/>
            <person name="Courtot M."/>
            <person name="Singh J."/>
            <person name="Dalgard C.L."/>
            <person name="Hamilton T."/>
            <person name="Frey K.G."/>
            <person name="Gunde-Cimerman N."/>
            <person name="Dugan L."/>
            <person name="Daly M.J."/>
        </authorList>
    </citation>
    <scope>NUCLEOTIDE SEQUENCE [LARGE SCALE GENOMIC DNA]</scope>
    <source>
        <strain evidence="4 5">MD1149</strain>
    </source>
</reference>
<evidence type="ECO:0000313" key="4">
    <source>
        <dbReference type="EMBL" id="POY74045.1"/>
    </source>
</evidence>
<dbReference type="GO" id="GO:0016407">
    <property type="term" value="F:acetyltransferase activity"/>
    <property type="evidence" value="ECO:0007669"/>
    <property type="project" value="InterPro"/>
</dbReference>
<dbReference type="STRING" id="741276.A0A2S5BB89"/>
<accession>A0A2S5BB89</accession>
<keyword evidence="5" id="KW-1185">Reference proteome</keyword>
<evidence type="ECO:0000256" key="2">
    <source>
        <dbReference type="ARBA" id="ARBA00022679"/>
    </source>
</evidence>
<dbReference type="EMBL" id="PJQD01000029">
    <property type="protein sequence ID" value="POY74045.1"/>
    <property type="molecule type" value="Genomic_DNA"/>
</dbReference>
<evidence type="ECO:0000313" key="5">
    <source>
        <dbReference type="Proteomes" id="UP000237144"/>
    </source>
</evidence>
<dbReference type="Gene3D" id="2.160.10.10">
    <property type="entry name" value="Hexapeptide repeat proteins"/>
    <property type="match status" value="1"/>
</dbReference>
<dbReference type="SUPFAM" id="SSF51161">
    <property type="entry name" value="Trimeric LpxA-like enzymes"/>
    <property type="match status" value="1"/>
</dbReference>
<name>A0A2S5BB89_9BASI</name>
<gene>
    <name evidence="4" type="ORF">BMF94_2857</name>
</gene>
<comment type="caution">
    <text evidence="4">The sequence shown here is derived from an EMBL/GenBank/DDBJ whole genome shotgun (WGS) entry which is preliminary data.</text>
</comment>
<dbReference type="Proteomes" id="UP000237144">
    <property type="component" value="Unassembled WGS sequence"/>
</dbReference>
<dbReference type="CDD" id="cd03357">
    <property type="entry name" value="LbH_MAT_GAT"/>
    <property type="match status" value="1"/>
</dbReference>
<dbReference type="PANTHER" id="PTHR23416:SF23">
    <property type="entry name" value="ACETYLTRANSFERASE C18B11.09C-RELATED"/>
    <property type="match status" value="1"/>
</dbReference>
<dbReference type="OrthoDB" id="25818at2759"/>
<dbReference type="InterPro" id="IPR001451">
    <property type="entry name" value="Hexapep"/>
</dbReference>
<dbReference type="InterPro" id="IPR051159">
    <property type="entry name" value="Hexapeptide_acetyltransf"/>
</dbReference>